<evidence type="ECO:0000256" key="1">
    <source>
        <dbReference type="SAM" id="MobiDB-lite"/>
    </source>
</evidence>
<name>A0A6G1HYG1_9PEZI</name>
<feature type="compositionally biased region" description="Low complexity" evidence="1">
    <location>
        <begin position="71"/>
        <end position="81"/>
    </location>
</feature>
<dbReference type="Proteomes" id="UP000799640">
    <property type="component" value="Unassembled WGS sequence"/>
</dbReference>
<proteinExistence type="predicted"/>
<organism evidence="2 3">
    <name type="scientific">Trichodelitschia bisporula</name>
    <dbReference type="NCBI Taxonomy" id="703511"/>
    <lineage>
        <taxon>Eukaryota</taxon>
        <taxon>Fungi</taxon>
        <taxon>Dikarya</taxon>
        <taxon>Ascomycota</taxon>
        <taxon>Pezizomycotina</taxon>
        <taxon>Dothideomycetes</taxon>
        <taxon>Dothideomycetes incertae sedis</taxon>
        <taxon>Phaeotrichales</taxon>
        <taxon>Phaeotrichaceae</taxon>
        <taxon>Trichodelitschia</taxon>
    </lineage>
</organism>
<feature type="region of interest" description="Disordered" evidence="1">
    <location>
        <begin position="45"/>
        <end position="81"/>
    </location>
</feature>
<dbReference type="AlphaFoldDB" id="A0A6G1HYG1"/>
<sequence length="106" mass="11672">MIPTLILWRASDCWVRLGVDLVNGRIVPVLAASFWILDPASPTAAIPRTSRSDLAPSHDEPSTRHRMWSLSAPRSRSSATAATGRLQVPFSLVQGLAVQHWHAPHF</sequence>
<evidence type="ECO:0000313" key="3">
    <source>
        <dbReference type="Proteomes" id="UP000799640"/>
    </source>
</evidence>
<evidence type="ECO:0000313" key="2">
    <source>
        <dbReference type="EMBL" id="KAF2401088.1"/>
    </source>
</evidence>
<gene>
    <name evidence="2" type="ORF">EJ06DRAFT_376287</name>
</gene>
<accession>A0A6G1HYG1</accession>
<protein>
    <submittedName>
        <fullName evidence="2">Uncharacterized protein</fullName>
    </submittedName>
</protein>
<reference evidence="2" key="1">
    <citation type="journal article" date="2020" name="Stud. Mycol.">
        <title>101 Dothideomycetes genomes: a test case for predicting lifestyles and emergence of pathogens.</title>
        <authorList>
            <person name="Haridas S."/>
            <person name="Albert R."/>
            <person name="Binder M."/>
            <person name="Bloem J."/>
            <person name="Labutti K."/>
            <person name="Salamov A."/>
            <person name="Andreopoulos B."/>
            <person name="Baker S."/>
            <person name="Barry K."/>
            <person name="Bills G."/>
            <person name="Bluhm B."/>
            <person name="Cannon C."/>
            <person name="Castanera R."/>
            <person name="Culley D."/>
            <person name="Daum C."/>
            <person name="Ezra D."/>
            <person name="Gonzalez J."/>
            <person name="Henrissat B."/>
            <person name="Kuo A."/>
            <person name="Liang C."/>
            <person name="Lipzen A."/>
            <person name="Lutzoni F."/>
            <person name="Magnuson J."/>
            <person name="Mondo S."/>
            <person name="Nolan M."/>
            <person name="Ohm R."/>
            <person name="Pangilinan J."/>
            <person name="Park H.-J."/>
            <person name="Ramirez L."/>
            <person name="Alfaro M."/>
            <person name="Sun H."/>
            <person name="Tritt A."/>
            <person name="Yoshinaga Y."/>
            <person name="Zwiers L.-H."/>
            <person name="Turgeon B."/>
            <person name="Goodwin S."/>
            <person name="Spatafora J."/>
            <person name="Crous P."/>
            <person name="Grigoriev I."/>
        </authorList>
    </citation>
    <scope>NUCLEOTIDE SEQUENCE</scope>
    <source>
        <strain evidence="2">CBS 262.69</strain>
    </source>
</reference>
<keyword evidence="3" id="KW-1185">Reference proteome</keyword>
<dbReference type="EMBL" id="ML996693">
    <property type="protein sequence ID" value="KAF2401088.1"/>
    <property type="molecule type" value="Genomic_DNA"/>
</dbReference>